<protein>
    <submittedName>
        <fullName evidence="6">GFA family protein</fullName>
    </submittedName>
</protein>
<organism evidence="6 7">
    <name type="scientific">Tsuneonella flava</name>
    <dbReference type="NCBI Taxonomy" id="2055955"/>
    <lineage>
        <taxon>Bacteria</taxon>
        <taxon>Pseudomonadati</taxon>
        <taxon>Pseudomonadota</taxon>
        <taxon>Alphaproteobacteria</taxon>
        <taxon>Sphingomonadales</taxon>
        <taxon>Erythrobacteraceae</taxon>
        <taxon>Tsuneonella</taxon>
    </lineage>
</organism>
<dbReference type="PROSITE" id="PS51891">
    <property type="entry name" value="CENP_V_GFA"/>
    <property type="match status" value="1"/>
</dbReference>
<name>A0ABX7K7Z5_9SPHN</name>
<sequence length="133" mass="14439">MTTDPIQGGCLCGACRYASTGEILNIRACHCHRCQKATGSAFYARIMVPLDSVTLSGPVGWFGSESGVRRGFCQRCGTSLFSERQSANTIGLSMGSLDTPDRYAPQEHIWMSSKQVWLRLDDGKSQYAKGPPG</sequence>
<reference evidence="6 7" key="1">
    <citation type="submission" date="2020-09" db="EMBL/GenBank/DDBJ databases">
        <title>Complete genome sequence of altererythrobacter flavus SS-21NJ, isolated from Dongying oil sludge in Shandong province.</title>
        <authorList>
            <person name="Sun S."/>
            <person name="Zhang Z."/>
        </authorList>
    </citation>
    <scope>NUCLEOTIDE SEQUENCE [LARGE SCALE GENOMIC DNA]</scope>
    <source>
        <strain evidence="6 7">SS-21NJ</strain>
    </source>
</reference>
<dbReference type="Pfam" id="PF04828">
    <property type="entry name" value="GFA"/>
    <property type="match status" value="1"/>
</dbReference>
<dbReference type="PANTHER" id="PTHR33337">
    <property type="entry name" value="GFA DOMAIN-CONTAINING PROTEIN"/>
    <property type="match status" value="1"/>
</dbReference>
<dbReference type="InterPro" id="IPR011057">
    <property type="entry name" value="Mss4-like_sf"/>
</dbReference>
<evidence type="ECO:0000256" key="2">
    <source>
        <dbReference type="ARBA" id="ARBA00022723"/>
    </source>
</evidence>
<feature type="domain" description="CENP-V/GFA" evidence="5">
    <location>
        <begin position="6"/>
        <end position="107"/>
    </location>
</feature>
<dbReference type="Proteomes" id="UP000663637">
    <property type="component" value="Chromosome"/>
</dbReference>
<evidence type="ECO:0000259" key="5">
    <source>
        <dbReference type="PROSITE" id="PS51891"/>
    </source>
</evidence>
<keyword evidence="3" id="KW-0862">Zinc</keyword>
<proteinExistence type="inferred from homology"/>
<dbReference type="InterPro" id="IPR006913">
    <property type="entry name" value="CENP-V/GFA"/>
</dbReference>
<comment type="similarity">
    <text evidence="1">Belongs to the Gfa family.</text>
</comment>
<accession>A0ABX7K7Z5</accession>
<dbReference type="PANTHER" id="PTHR33337:SF40">
    <property type="entry name" value="CENP-V_GFA DOMAIN-CONTAINING PROTEIN-RELATED"/>
    <property type="match status" value="1"/>
</dbReference>
<keyword evidence="4" id="KW-0456">Lyase</keyword>
<keyword evidence="2" id="KW-0479">Metal-binding</keyword>
<evidence type="ECO:0000256" key="4">
    <source>
        <dbReference type="ARBA" id="ARBA00023239"/>
    </source>
</evidence>
<dbReference type="EMBL" id="CP061510">
    <property type="protein sequence ID" value="QSB44038.1"/>
    <property type="molecule type" value="Genomic_DNA"/>
</dbReference>
<gene>
    <name evidence="6" type="ORF">IDJ81_11905</name>
</gene>
<evidence type="ECO:0000256" key="3">
    <source>
        <dbReference type="ARBA" id="ARBA00022833"/>
    </source>
</evidence>
<dbReference type="SUPFAM" id="SSF51316">
    <property type="entry name" value="Mss4-like"/>
    <property type="match status" value="1"/>
</dbReference>
<dbReference type="Gene3D" id="3.90.1590.10">
    <property type="entry name" value="glutathione-dependent formaldehyde- activating enzyme (gfa)"/>
    <property type="match status" value="1"/>
</dbReference>
<evidence type="ECO:0000313" key="6">
    <source>
        <dbReference type="EMBL" id="QSB44038.1"/>
    </source>
</evidence>
<evidence type="ECO:0000256" key="1">
    <source>
        <dbReference type="ARBA" id="ARBA00005495"/>
    </source>
</evidence>
<keyword evidence="7" id="KW-1185">Reference proteome</keyword>
<evidence type="ECO:0000313" key="7">
    <source>
        <dbReference type="Proteomes" id="UP000663637"/>
    </source>
</evidence>
<dbReference type="RefSeq" id="WP_205441367.1">
    <property type="nucleotide sequence ID" value="NZ_CP061510.1"/>
</dbReference>